<comment type="caution">
    <text evidence="4">The sequence shown here is derived from an EMBL/GenBank/DDBJ whole genome shotgun (WGS) entry which is preliminary data.</text>
</comment>
<sequence>MRPGRDRHASLPPQPSRPTEPGSLPNRGGRRMFRHDMHRRHPRRMPYWVATACLPLALLAASPAAAEWASAPEKFGVHPTWIYTPRGTLPGLGKRGLLVVLHGCAQTHDQLKEGGNIAAAAEKYGLVAALPYVTPEDGVGVSLTAASLGCWDYDGTMDLHGHAAFVADLAQKLAARATLNIDRDRIYVVGLSSGGALALKAACAAPDVFSGVGSIAGPSVGSDQLKAVFEVPERTVEDSVAACRKLAGSKLPFLATQIANIAFGTMDKDGWQQAPLCTGVGHPGQNCVSSVKWSIDDVKVLQEVYAAREAGCSVPVQGGKGREATVMGGRNVRIGILTIPNVGHAWPAGATTSADAASGEYIAHAGLNYPMYISGWLTTYSLRGVPLSGGRRSVPQGTAACASSGS</sequence>
<organism evidence="4 5">
    <name type="scientific">Rhodovastum atsumiense</name>
    <dbReference type="NCBI Taxonomy" id="504468"/>
    <lineage>
        <taxon>Bacteria</taxon>
        <taxon>Pseudomonadati</taxon>
        <taxon>Pseudomonadota</taxon>
        <taxon>Alphaproteobacteria</taxon>
        <taxon>Acetobacterales</taxon>
        <taxon>Acetobacteraceae</taxon>
        <taxon>Rhodovastum</taxon>
    </lineage>
</organism>
<protein>
    <recommendedName>
        <fullName evidence="6">PHB depolymerase family esterase</fullName>
    </recommendedName>
</protein>
<dbReference type="AlphaFoldDB" id="A0A5M6IT52"/>
<proteinExistence type="predicted"/>
<evidence type="ECO:0000256" key="3">
    <source>
        <dbReference type="SAM" id="MobiDB-lite"/>
    </source>
</evidence>
<dbReference type="InterPro" id="IPR029058">
    <property type="entry name" value="AB_hydrolase_fold"/>
</dbReference>
<dbReference type="Pfam" id="PF10503">
    <property type="entry name" value="Esterase_PHB"/>
    <property type="match status" value="1"/>
</dbReference>
<dbReference type="InterPro" id="IPR050955">
    <property type="entry name" value="Plant_Biomass_Hydrol_Est"/>
</dbReference>
<dbReference type="SUPFAM" id="SSF53474">
    <property type="entry name" value="alpha/beta-Hydrolases"/>
    <property type="match status" value="1"/>
</dbReference>
<dbReference type="InterPro" id="IPR010126">
    <property type="entry name" value="Esterase_phb"/>
</dbReference>
<dbReference type="EMBL" id="VWPK01000020">
    <property type="protein sequence ID" value="KAA5611504.1"/>
    <property type="molecule type" value="Genomic_DNA"/>
</dbReference>
<dbReference type="GO" id="GO:0005576">
    <property type="term" value="C:extracellular region"/>
    <property type="evidence" value="ECO:0007669"/>
    <property type="project" value="InterPro"/>
</dbReference>
<accession>A0A5M6IT52</accession>
<evidence type="ECO:0000313" key="4">
    <source>
        <dbReference type="EMBL" id="KAA5611504.1"/>
    </source>
</evidence>
<dbReference type="GO" id="GO:0016787">
    <property type="term" value="F:hydrolase activity"/>
    <property type="evidence" value="ECO:0007669"/>
    <property type="project" value="UniProtKB-KW"/>
</dbReference>
<dbReference type="PANTHER" id="PTHR43037">
    <property type="entry name" value="UNNAMED PRODUCT-RELATED"/>
    <property type="match status" value="1"/>
</dbReference>
<reference evidence="4 5" key="1">
    <citation type="submission" date="2019-09" db="EMBL/GenBank/DDBJ databases">
        <title>Genome sequence of Rhodovastum atsumiense, a diverse member of the Acetobacteraceae family of non-sulfur purple photosynthetic bacteria.</title>
        <authorList>
            <person name="Meyer T."/>
            <person name="Kyndt J."/>
        </authorList>
    </citation>
    <scope>NUCLEOTIDE SEQUENCE [LARGE SCALE GENOMIC DNA]</scope>
    <source>
        <strain evidence="4 5">DSM 21279</strain>
    </source>
</reference>
<keyword evidence="2" id="KW-0378">Hydrolase</keyword>
<gene>
    <name evidence="4" type="ORF">F1189_14350</name>
</gene>
<dbReference type="OrthoDB" id="505233at2"/>
<keyword evidence="1" id="KW-0732">Signal</keyword>
<name>A0A5M6IT52_9PROT</name>
<keyword evidence="5" id="KW-1185">Reference proteome</keyword>
<evidence type="ECO:0000256" key="1">
    <source>
        <dbReference type="ARBA" id="ARBA00022729"/>
    </source>
</evidence>
<evidence type="ECO:0000313" key="5">
    <source>
        <dbReference type="Proteomes" id="UP000325255"/>
    </source>
</evidence>
<dbReference type="PANTHER" id="PTHR43037:SF1">
    <property type="entry name" value="BLL1128 PROTEIN"/>
    <property type="match status" value="1"/>
</dbReference>
<dbReference type="Proteomes" id="UP000325255">
    <property type="component" value="Unassembled WGS sequence"/>
</dbReference>
<feature type="region of interest" description="Disordered" evidence="3">
    <location>
        <begin position="1"/>
        <end position="31"/>
    </location>
</feature>
<evidence type="ECO:0000256" key="2">
    <source>
        <dbReference type="ARBA" id="ARBA00022801"/>
    </source>
</evidence>
<evidence type="ECO:0008006" key="6">
    <source>
        <dbReference type="Google" id="ProtNLM"/>
    </source>
</evidence>
<dbReference type="Gene3D" id="3.40.50.1820">
    <property type="entry name" value="alpha/beta hydrolase"/>
    <property type="match status" value="1"/>
</dbReference>